<reference evidence="2" key="1">
    <citation type="submission" date="2021-03" db="EMBL/GenBank/DDBJ databases">
        <title>Evolutionary innovations through gain and loss of genes in the ectomycorrhizal Boletales.</title>
        <authorList>
            <person name="Wu G."/>
            <person name="Miyauchi S."/>
            <person name="Morin E."/>
            <person name="Yang Z.-L."/>
            <person name="Xu J."/>
            <person name="Martin F.M."/>
        </authorList>
    </citation>
    <scope>NUCLEOTIDE SEQUENCE</scope>
    <source>
        <strain evidence="2">BR01</strain>
    </source>
</reference>
<evidence type="ECO:0000313" key="2">
    <source>
        <dbReference type="EMBL" id="KAG6374181.1"/>
    </source>
</evidence>
<feature type="region of interest" description="Disordered" evidence="1">
    <location>
        <begin position="234"/>
        <end position="290"/>
    </location>
</feature>
<comment type="caution">
    <text evidence="2">The sequence shown here is derived from an EMBL/GenBank/DDBJ whole genome shotgun (WGS) entry which is preliminary data.</text>
</comment>
<evidence type="ECO:0000313" key="3">
    <source>
        <dbReference type="Proteomes" id="UP000683000"/>
    </source>
</evidence>
<feature type="compositionally biased region" description="Low complexity" evidence="1">
    <location>
        <begin position="277"/>
        <end position="290"/>
    </location>
</feature>
<keyword evidence="3" id="KW-1185">Reference proteome</keyword>
<dbReference type="Proteomes" id="UP000683000">
    <property type="component" value="Unassembled WGS sequence"/>
</dbReference>
<name>A0A8I3A8S9_9AGAM</name>
<dbReference type="OrthoDB" id="2689990at2759"/>
<feature type="compositionally biased region" description="Low complexity" evidence="1">
    <location>
        <begin position="245"/>
        <end position="269"/>
    </location>
</feature>
<protein>
    <submittedName>
        <fullName evidence="2">Uncharacterized protein</fullName>
    </submittedName>
</protein>
<dbReference type="EMBL" id="JAGFBS010000019">
    <property type="protein sequence ID" value="KAG6374181.1"/>
    <property type="molecule type" value="Genomic_DNA"/>
</dbReference>
<organism evidence="2 3">
    <name type="scientific">Boletus reticuloceps</name>
    <dbReference type="NCBI Taxonomy" id="495285"/>
    <lineage>
        <taxon>Eukaryota</taxon>
        <taxon>Fungi</taxon>
        <taxon>Dikarya</taxon>
        <taxon>Basidiomycota</taxon>
        <taxon>Agaricomycotina</taxon>
        <taxon>Agaricomycetes</taxon>
        <taxon>Agaricomycetidae</taxon>
        <taxon>Boletales</taxon>
        <taxon>Boletineae</taxon>
        <taxon>Boletaceae</taxon>
        <taxon>Boletoideae</taxon>
        <taxon>Boletus</taxon>
    </lineage>
</organism>
<accession>A0A8I3A8S9</accession>
<evidence type="ECO:0000256" key="1">
    <source>
        <dbReference type="SAM" id="MobiDB-lite"/>
    </source>
</evidence>
<proteinExistence type="predicted"/>
<gene>
    <name evidence="2" type="ORF">JVT61DRAFT_4834</name>
</gene>
<sequence>MLHPLYPPSLYLTTVHPYDVYIPSSLPATYLTADLPNLNQRTLLPTFSIPSSASASTPRSLPTNPVILDGFDLPCPAKVISALKNNWTVHIPITALTMRTIATASFTAQEDVGHALLFKEGQLTVSSSKFSSKDEGSITAQEWFHAFPRLTNAIRRYLPGDQAGQIADAWEAHFNRLVRRADFWEMFHIVLCYDIRLRIHFVNPKCGIDPSVWQEDVWHQIVDAYHNNTQHLLPGLAGIPPPKAPSQSFPTPASTTTSSSSSTRLSASSVQPRPFQSQPGTSSRPSASSSQAFRCLFCGDRPAASAR</sequence>
<dbReference type="AlphaFoldDB" id="A0A8I3A8S9"/>